<protein>
    <submittedName>
        <fullName evidence="3">Uncharacterized protein</fullName>
    </submittedName>
</protein>
<feature type="compositionally biased region" description="Low complexity" evidence="1">
    <location>
        <begin position="223"/>
        <end position="234"/>
    </location>
</feature>
<evidence type="ECO:0000256" key="1">
    <source>
        <dbReference type="SAM" id="MobiDB-lite"/>
    </source>
</evidence>
<feature type="compositionally biased region" description="Low complexity" evidence="1">
    <location>
        <begin position="175"/>
        <end position="192"/>
    </location>
</feature>
<accession>A0A1E3VRE2</accession>
<dbReference type="Gene3D" id="1.10.260.40">
    <property type="entry name" value="lambda repressor-like DNA-binding domains"/>
    <property type="match status" value="1"/>
</dbReference>
<dbReference type="InterPro" id="IPR010982">
    <property type="entry name" value="Lambda_DNA-bd_dom_sf"/>
</dbReference>
<organism evidence="3 4">
    <name type="scientific">Methyloceanibacter marginalis</name>
    <dbReference type="NCBI Taxonomy" id="1774971"/>
    <lineage>
        <taxon>Bacteria</taxon>
        <taxon>Pseudomonadati</taxon>
        <taxon>Pseudomonadota</taxon>
        <taxon>Alphaproteobacteria</taxon>
        <taxon>Hyphomicrobiales</taxon>
        <taxon>Hyphomicrobiaceae</taxon>
        <taxon>Methyloceanibacter</taxon>
    </lineage>
</organism>
<reference evidence="3 4" key="1">
    <citation type="journal article" date="2016" name="Environ. Microbiol.">
        <title>New Methyloceanibacter diversity from North Sea sediments includes methanotroph containing solely the soluble methane monooxygenase.</title>
        <authorList>
            <person name="Vekeman B."/>
            <person name="Kerckhof F.M."/>
            <person name="Cremers G."/>
            <person name="de Vos P."/>
            <person name="Vandamme P."/>
            <person name="Boon N."/>
            <person name="Op den Camp H.J."/>
            <person name="Heylen K."/>
        </authorList>
    </citation>
    <scope>NUCLEOTIDE SEQUENCE [LARGE SCALE GENOMIC DNA]</scope>
    <source>
        <strain evidence="3 4">R-67177</strain>
    </source>
</reference>
<feature type="compositionally biased region" description="Pro residues" evidence="1">
    <location>
        <begin position="116"/>
        <end position="127"/>
    </location>
</feature>
<gene>
    <name evidence="3" type="ORF">AUC71_04640</name>
</gene>
<dbReference type="Proteomes" id="UP000095042">
    <property type="component" value="Unassembled WGS sequence"/>
</dbReference>
<dbReference type="OrthoDB" id="7931278at2"/>
<dbReference type="GO" id="GO:0003677">
    <property type="term" value="F:DNA binding"/>
    <property type="evidence" value="ECO:0007669"/>
    <property type="project" value="InterPro"/>
</dbReference>
<comment type="caution">
    <text evidence="3">The sequence shown here is derived from an EMBL/GenBank/DDBJ whole genome shotgun (WGS) entry which is preliminary data.</text>
</comment>
<keyword evidence="2" id="KW-0812">Transmembrane</keyword>
<feature type="compositionally biased region" description="Low complexity" evidence="1">
    <location>
        <begin position="200"/>
        <end position="213"/>
    </location>
</feature>
<evidence type="ECO:0000313" key="4">
    <source>
        <dbReference type="Proteomes" id="UP000095042"/>
    </source>
</evidence>
<name>A0A1E3VRE2_9HYPH</name>
<keyword evidence="2" id="KW-1133">Transmembrane helix</keyword>
<keyword evidence="4" id="KW-1185">Reference proteome</keyword>
<keyword evidence="2" id="KW-0472">Membrane</keyword>
<feature type="compositionally biased region" description="Pro residues" evidence="1">
    <location>
        <begin position="143"/>
        <end position="174"/>
    </location>
</feature>
<feature type="transmembrane region" description="Helical" evidence="2">
    <location>
        <begin position="271"/>
        <end position="292"/>
    </location>
</feature>
<feature type="region of interest" description="Disordered" evidence="1">
    <location>
        <begin position="293"/>
        <end position="329"/>
    </location>
</feature>
<proteinExistence type="predicted"/>
<feature type="region of interest" description="Disordered" evidence="1">
    <location>
        <begin position="91"/>
        <end position="267"/>
    </location>
</feature>
<feature type="compositionally biased region" description="Basic and acidic residues" evidence="1">
    <location>
        <begin position="315"/>
        <end position="329"/>
    </location>
</feature>
<dbReference type="EMBL" id="LPWD01000461">
    <property type="protein sequence ID" value="ODR96093.1"/>
    <property type="molecule type" value="Genomic_DNA"/>
</dbReference>
<dbReference type="AlphaFoldDB" id="A0A1E3VRE2"/>
<evidence type="ECO:0000256" key="2">
    <source>
        <dbReference type="SAM" id="Phobius"/>
    </source>
</evidence>
<feature type="compositionally biased region" description="Polar residues" evidence="1">
    <location>
        <begin position="130"/>
        <end position="139"/>
    </location>
</feature>
<dbReference type="RefSeq" id="WP_069625124.1">
    <property type="nucleotide sequence ID" value="NZ_LPWD01000461.1"/>
</dbReference>
<evidence type="ECO:0000313" key="3">
    <source>
        <dbReference type="EMBL" id="ODR96093.1"/>
    </source>
</evidence>
<sequence>MPAGYDAEVAELFRDLRVASNLTETDLAQRIATPIEVVQALEQGAIYALPPWPETCRVVNAYGTLLNLDTRPLLRRIYAQLEAGIVELRPKPMPDVPVMAPQSGAAGYGGNAGQAPQPPAMPQPPVWPNGQGTPQQNATQPRSPQPQAPQPQAPRPQAPQPQAPRPQAPQPQAPQPQAWPGGASQFPQSAPGAAPPQAPQAPAWPNGPQAPQAQPRPYPPEPQGYQPPSQGYAPEPGGYAPAQAEAPAHEDAMFLGEPETEAEPKQKKPALLKWGIGALVAAVVLVGLWMALGDSSSDTGSSSGFNTSDPVLDPDDPRSRKADRLPNNF</sequence>
<feature type="compositionally biased region" description="Low complexity" evidence="1">
    <location>
        <begin position="293"/>
        <end position="309"/>
    </location>
</feature>